<name>A0A319CY28_9EURO</name>
<evidence type="ECO:0000313" key="1">
    <source>
        <dbReference type="EMBL" id="PYH83763.1"/>
    </source>
</evidence>
<evidence type="ECO:0000313" key="2">
    <source>
        <dbReference type="Proteomes" id="UP000248340"/>
    </source>
</evidence>
<gene>
    <name evidence="1" type="ORF">BO82DRAFT_33859</name>
</gene>
<proteinExistence type="predicted"/>
<sequence>MLNLIQAGAPGVSPRCFLDFVYIRVSLNIHSLCFSSLGFILDVNRAGYGGVSPCNYVYFSLSLWLLTIYCD</sequence>
<dbReference type="EMBL" id="KZ821687">
    <property type="protein sequence ID" value="PYH83763.1"/>
    <property type="molecule type" value="Genomic_DNA"/>
</dbReference>
<reference evidence="1 2" key="1">
    <citation type="submission" date="2016-12" db="EMBL/GenBank/DDBJ databases">
        <title>The genomes of Aspergillus section Nigri reveals drivers in fungal speciation.</title>
        <authorList>
            <consortium name="DOE Joint Genome Institute"/>
            <person name="Vesth T.C."/>
            <person name="Nybo J."/>
            <person name="Theobald S."/>
            <person name="Brandl J."/>
            <person name="Frisvad J.C."/>
            <person name="Nielsen K.F."/>
            <person name="Lyhne E.K."/>
            <person name="Kogle M.E."/>
            <person name="Kuo A."/>
            <person name="Riley R."/>
            <person name="Clum A."/>
            <person name="Nolan M."/>
            <person name="Lipzen A."/>
            <person name="Salamov A."/>
            <person name="Henrissat B."/>
            <person name="Wiebenga A."/>
            <person name="De Vries R.P."/>
            <person name="Grigoriev I.V."/>
            <person name="Mortensen U.H."/>
            <person name="Andersen M.R."/>
            <person name="Baker S.E."/>
        </authorList>
    </citation>
    <scope>NUCLEOTIDE SEQUENCE [LARGE SCALE GENOMIC DNA]</scope>
    <source>
        <strain evidence="1 2">CBS 121591</strain>
    </source>
</reference>
<accession>A0A319CY28</accession>
<dbReference type="VEuPathDB" id="FungiDB:BO82DRAFT_33859"/>
<organism evidence="1 2">
    <name type="scientific">Aspergillus uvarum CBS 121591</name>
    <dbReference type="NCBI Taxonomy" id="1448315"/>
    <lineage>
        <taxon>Eukaryota</taxon>
        <taxon>Fungi</taxon>
        <taxon>Dikarya</taxon>
        <taxon>Ascomycota</taxon>
        <taxon>Pezizomycotina</taxon>
        <taxon>Eurotiomycetes</taxon>
        <taxon>Eurotiomycetidae</taxon>
        <taxon>Eurotiales</taxon>
        <taxon>Aspergillaceae</taxon>
        <taxon>Aspergillus</taxon>
        <taxon>Aspergillus subgen. Circumdati</taxon>
    </lineage>
</organism>
<dbReference type="GeneID" id="37136179"/>
<dbReference type="AlphaFoldDB" id="A0A319CY28"/>
<dbReference type="Proteomes" id="UP000248340">
    <property type="component" value="Unassembled WGS sequence"/>
</dbReference>
<keyword evidence="2" id="KW-1185">Reference proteome</keyword>
<protein>
    <submittedName>
        <fullName evidence="1">Uncharacterized protein</fullName>
    </submittedName>
</protein>
<dbReference type="RefSeq" id="XP_025493963.1">
    <property type="nucleotide sequence ID" value="XM_025633438.1"/>
</dbReference>